<dbReference type="EMBL" id="AOMA01000185">
    <property type="protein sequence ID" value="EMA29354.1"/>
    <property type="molecule type" value="Genomic_DNA"/>
</dbReference>
<evidence type="ECO:0000313" key="2">
    <source>
        <dbReference type="Proteomes" id="UP000011607"/>
    </source>
</evidence>
<name>M0LA70_9EURY</name>
<reference evidence="1 2" key="1">
    <citation type="journal article" date="2014" name="PLoS Genet.">
        <title>Phylogenetically driven sequencing of extremely halophilic archaea reveals strategies for static and dynamic osmo-response.</title>
        <authorList>
            <person name="Becker E.A."/>
            <person name="Seitzer P.M."/>
            <person name="Tritt A."/>
            <person name="Larsen D."/>
            <person name="Krusor M."/>
            <person name="Yao A.I."/>
            <person name="Wu D."/>
            <person name="Madern D."/>
            <person name="Eisen J.A."/>
            <person name="Darling A.E."/>
            <person name="Facciotti M.T."/>
        </authorList>
    </citation>
    <scope>NUCLEOTIDE SEQUENCE [LARGE SCALE GENOMIC DNA]</scope>
    <source>
        <strain evidence="1 2">JCM 10879</strain>
    </source>
</reference>
<protein>
    <submittedName>
        <fullName evidence="1">Uncharacterized protein</fullName>
    </submittedName>
</protein>
<keyword evidence="2" id="KW-1185">Reference proteome</keyword>
<evidence type="ECO:0000313" key="1">
    <source>
        <dbReference type="EMBL" id="EMA29354.1"/>
    </source>
</evidence>
<proteinExistence type="predicted"/>
<organism evidence="1 2">
    <name type="scientific">Halobiforma nitratireducens JCM 10879</name>
    <dbReference type="NCBI Taxonomy" id="1227454"/>
    <lineage>
        <taxon>Archaea</taxon>
        <taxon>Methanobacteriati</taxon>
        <taxon>Methanobacteriota</taxon>
        <taxon>Stenosarchaea group</taxon>
        <taxon>Halobacteria</taxon>
        <taxon>Halobacteriales</taxon>
        <taxon>Natrialbaceae</taxon>
        <taxon>Halobiforma</taxon>
    </lineage>
</organism>
<comment type="caution">
    <text evidence="1">The sequence shown here is derived from an EMBL/GenBank/DDBJ whole genome shotgun (WGS) entry which is preliminary data.</text>
</comment>
<dbReference type="Proteomes" id="UP000011607">
    <property type="component" value="Unassembled WGS sequence"/>
</dbReference>
<accession>M0LA70</accession>
<gene>
    <name evidence="1" type="ORF">C446_17259</name>
</gene>
<sequence>MRLDDDTGTLYAHLSVAEEVDVYKPGEVSTRVGVDLGENTIYAAAAVDAETGEVRDNGVIMDETITGNEFRHQLLC</sequence>
<dbReference type="AlphaFoldDB" id="M0LA70"/>